<dbReference type="InterPro" id="IPR029056">
    <property type="entry name" value="Ribokinase-like"/>
</dbReference>
<dbReference type="InterPro" id="IPR018659">
    <property type="entry name" value="DUF2090"/>
</dbReference>
<keyword evidence="4" id="KW-0418">Kinase</keyword>
<dbReference type="EC" id="2.7.1.92" evidence="8"/>
<dbReference type="RefSeq" id="WP_282217679.1">
    <property type="nucleotide sequence ID" value="NZ_CP118246.1"/>
</dbReference>
<evidence type="ECO:0000313" key="9">
    <source>
        <dbReference type="Proteomes" id="UP001220530"/>
    </source>
</evidence>
<evidence type="ECO:0000256" key="3">
    <source>
        <dbReference type="ARBA" id="ARBA00022741"/>
    </source>
</evidence>
<dbReference type="EMBL" id="CP118246">
    <property type="protein sequence ID" value="WDR01268.1"/>
    <property type="molecule type" value="Genomic_DNA"/>
</dbReference>
<gene>
    <name evidence="8" type="primary">iolC</name>
    <name evidence="8" type="ORF">PSQ19_10460</name>
</gene>
<dbReference type="InterPro" id="IPR013785">
    <property type="entry name" value="Aldolase_TIM"/>
</dbReference>
<reference evidence="8 9" key="1">
    <citation type="submission" date="2023-02" db="EMBL/GenBank/DDBJ databases">
        <title>Devosia algicola sp. nov., isolated from the phycosphere of marine algae.</title>
        <authorList>
            <person name="Kim J.M."/>
            <person name="Lee J.K."/>
            <person name="Choi B.J."/>
            <person name="Bayburt H."/>
            <person name="Jeon C.O."/>
        </authorList>
    </citation>
    <scope>NUCLEOTIDE SEQUENCE [LARGE SCALE GENOMIC DNA]</scope>
    <source>
        <strain evidence="8 9">G20-9</strain>
    </source>
</reference>
<evidence type="ECO:0000259" key="6">
    <source>
        <dbReference type="Pfam" id="PF00294"/>
    </source>
</evidence>
<dbReference type="InterPro" id="IPR011611">
    <property type="entry name" value="PfkB_dom"/>
</dbReference>
<dbReference type="Gene3D" id="2.20.150.10">
    <property type="entry name" value="putative 5-dehydro-2- deoxygluconokinase"/>
    <property type="match status" value="1"/>
</dbReference>
<feature type="domain" description="Carbohydrate kinase PfkB" evidence="6">
    <location>
        <begin position="15"/>
        <end position="328"/>
    </location>
</feature>
<dbReference type="InterPro" id="IPR023314">
    <property type="entry name" value="Myo_inos_IolC-like_sf"/>
</dbReference>
<evidence type="ECO:0000313" key="8">
    <source>
        <dbReference type="EMBL" id="WDR01268.1"/>
    </source>
</evidence>
<dbReference type="Proteomes" id="UP001220530">
    <property type="component" value="Chromosome"/>
</dbReference>
<dbReference type="InterPro" id="IPR002173">
    <property type="entry name" value="Carboh/pur_kinase_PfkB_CS"/>
</dbReference>
<accession>A0ABY7YIY1</accession>
<protein>
    <submittedName>
        <fullName evidence="8">5-dehydro-2-deoxygluconokinase</fullName>
        <ecNumber evidence="8">2.7.1.92</ecNumber>
    </submittedName>
</protein>
<dbReference type="CDD" id="cd01166">
    <property type="entry name" value="KdgK"/>
    <property type="match status" value="1"/>
</dbReference>
<dbReference type="PROSITE" id="PS00583">
    <property type="entry name" value="PFKB_KINASES_1"/>
    <property type="match status" value="1"/>
</dbReference>
<dbReference type="NCBIfam" id="TIGR04382">
    <property type="entry name" value="myo_inos_iolC_N"/>
    <property type="match status" value="1"/>
</dbReference>
<organism evidence="8 9">
    <name type="scientific">Devosia algicola</name>
    <dbReference type="NCBI Taxonomy" id="3026418"/>
    <lineage>
        <taxon>Bacteria</taxon>
        <taxon>Pseudomonadati</taxon>
        <taxon>Pseudomonadota</taxon>
        <taxon>Alphaproteobacteria</taxon>
        <taxon>Hyphomicrobiales</taxon>
        <taxon>Devosiaceae</taxon>
        <taxon>Devosia</taxon>
    </lineage>
</organism>
<evidence type="ECO:0000259" key="7">
    <source>
        <dbReference type="Pfam" id="PF09863"/>
    </source>
</evidence>
<evidence type="ECO:0000256" key="4">
    <source>
        <dbReference type="ARBA" id="ARBA00022777"/>
    </source>
</evidence>
<dbReference type="SUPFAM" id="SSF51569">
    <property type="entry name" value="Aldolase"/>
    <property type="match status" value="1"/>
</dbReference>
<comment type="similarity">
    <text evidence="1">Belongs to the carbohydrate kinase PfkB family.</text>
</comment>
<dbReference type="Pfam" id="PF00294">
    <property type="entry name" value="PfkB"/>
    <property type="match status" value="1"/>
</dbReference>
<dbReference type="SUPFAM" id="SSF53613">
    <property type="entry name" value="Ribokinase-like"/>
    <property type="match status" value="1"/>
</dbReference>
<evidence type="ECO:0000256" key="2">
    <source>
        <dbReference type="ARBA" id="ARBA00022679"/>
    </source>
</evidence>
<dbReference type="PANTHER" id="PTHR43085:SF49">
    <property type="entry name" value="5-DEHYDRO-2-DEOXYGLUCONOKINASE"/>
    <property type="match status" value="1"/>
</dbReference>
<dbReference type="InterPro" id="IPR030830">
    <property type="entry name" value="Myo_inos_IolC"/>
</dbReference>
<dbReference type="Gene3D" id="3.20.20.70">
    <property type="entry name" value="Aldolase class I"/>
    <property type="match status" value="1"/>
</dbReference>
<dbReference type="PANTHER" id="PTHR43085">
    <property type="entry name" value="HEXOKINASE FAMILY MEMBER"/>
    <property type="match status" value="1"/>
</dbReference>
<evidence type="ECO:0000256" key="1">
    <source>
        <dbReference type="ARBA" id="ARBA00010688"/>
    </source>
</evidence>
<evidence type="ECO:0000256" key="5">
    <source>
        <dbReference type="ARBA" id="ARBA00022840"/>
    </source>
</evidence>
<proteinExistence type="inferred from homology"/>
<dbReference type="Pfam" id="PF09863">
    <property type="entry name" value="DUF2090"/>
    <property type="match status" value="1"/>
</dbReference>
<dbReference type="PROSITE" id="PS00584">
    <property type="entry name" value="PFKB_KINASES_2"/>
    <property type="match status" value="1"/>
</dbReference>
<keyword evidence="3" id="KW-0547">Nucleotide-binding</keyword>
<dbReference type="Gene3D" id="3.40.1190.20">
    <property type="match status" value="1"/>
</dbReference>
<sequence>MDNSADGKIGVTLELITIGRSSVDLYGQQIGTRLEDVASFSKAVGGCPSNIAIGTSRLGLKTGLITRVGDEQMGGFIREQMLREGVDVTGIVTDAERLTALVLLGVENDASFPMIFYRENCADMALDESDIDESFVASAGAVLVSGTHFSKPNTEAAQNKAIAIAKARGRQVIFDIDYRPNLWGLAGHAAGDSRYVASDFVTSKLKPVLGNCDLIVGTEEEVLIAAGESDLLAALKAIRAVSAGTIVLKRGPMGCIVYEGEIPDDLEAGIVGTGFPIEVFNVLGAGDSFMSGFLRGWLRGERHEVSATWANACGAFAVSRLLCSPEIPTFAELEYFLEHGSPERALRKDEAINHVHRATTRRSEQPRLMALAIDHRIQLEEMAAAAGRDGAAISAFKQLAVKAAAQVAKGRPGYGMLLDDKYGREALFAAQKQGFWIGKPFEEPGSRPLQFEFSQDAGSRLIDWHIDHCIKVLCFYHPDDPPATKATQIAKLTSLQEAARKVGRELLIEIIAGKNGILADDTLPRALEELYEAGLVPDWWKLEPQASETAWRGVDATIERHDPWCRGVVLLGLDAPMAELEAGFLAAQVARTVKGFAVGRTIFGDAARSWLAGTMSDAEAIEDMARRFEALTRIWERVAGRVAA</sequence>
<dbReference type="GO" id="GO:0047590">
    <property type="term" value="F:5-dehydro-2-deoxygluconokinase activity"/>
    <property type="evidence" value="ECO:0007669"/>
    <property type="project" value="UniProtKB-EC"/>
</dbReference>
<name>A0ABY7YIY1_9HYPH</name>
<dbReference type="InterPro" id="IPR050306">
    <property type="entry name" value="PfkB_Carbo_kinase"/>
</dbReference>
<keyword evidence="5" id="KW-0067">ATP-binding</keyword>
<feature type="domain" description="DUF2090" evidence="7">
    <location>
        <begin position="332"/>
        <end position="637"/>
    </location>
</feature>
<keyword evidence="2 8" id="KW-0808">Transferase</keyword>
<keyword evidence="9" id="KW-1185">Reference proteome</keyword>